<dbReference type="Proteomes" id="UP000516437">
    <property type="component" value="Unassembled WGS sequence"/>
</dbReference>
<accession>A0A6A1ULM2</accession>
<evidence type="ECO:0000313" key="2">
    <source>
        <dbReference type="Proteomes" id="UP000516437"/>
    </source>
</evidence>
<evidence type="ECO:0000313" key="1">
    <source>
        <dbReference type="EMBL" id="KAB1201152.1"/>
    </source>
</evidence>
<dbReference type="AlphaFoldDB" id="A0A6A1ULM2"/>
<dbReference type="EMBL" id="RXIC02000093">
    <property type="protein sequence ID" value="KAB1201152.1"/>
    <property type="molecule type" value="Genomic_DNA"/>
</dbReference>
<sequence>MVHIYIHHRSSLNFVCEEYVGGEVVDLGVVDPDYISTTVFHEYAKGRPKFPVSLIAESVDIVGATEGGYISRDIDAHDNSMNDEAEVQFSLSLQRMRIQLVRTTVVKISWLSSL</sequence>
<name>A0A6A1ULM2_9ROSI</name>
<gene>
    <name evidence="1" type="ORF">CJ030_MR0G004767</name>
</gene>
<organism evidence="1 2">
    <name type="scientific">Morella rubra</name>
    <name type="common">Chinese bayberry</name>
    <dbReference type="NCBI Taxonomy" id="262757"/>
    <lineage>
        <taxon>Eukaryota</taxon>
        <taxon>Viridiplantae</taxon>
        <taxon>Streptophyta</taxon>
        <taxon>Embryophyta</taxon>
        <taxon>Tracheophyta</taxon>
        <taxon>Spermatophyta</taxon>
        <taxon>Magnoliopsida</taxon>
        <taxon>eudicotyledons</taxon>
        <taxon>Gunneridae</taxon>
        <taxon>Pentapetalae</taxon>
        <taxon>rosids</taxon>
        <taxon>fabids</taxon>
        <taxon>Fagales</taxon>
        <taxon>Myricaceae</taxon>
        <taxon>Morella</taxon>
    </lineage>
</organism>
<comment type="caution">
    <text evidence="1">The sequence shown here is derived from an EMBL/GenBank/DDBJ whole genome shotgun (WGS) entry which is preliminary data.</text>
</comment>
<proteinExistence type="predicted"/>
<reference evidence="1 2" key="1">
    <citation type="journal article" date="2019" name="Plant Biotechnol. J.">
        <title>The red bayberry genome and genetic basis of sex determination.</title>
        <authorList>
            <person name="Jia H.M."/>
            <person name="Jia H.J."/>
            <person name="Cai Q.L."/>
            <person name="Wang Y."/>
            <person name="Zhao H.B."/>
            <person name="Yang W.F."/>
            <person name="Wang G.Y."/>
            <person name="Li Y.H."/>
            <person name="Zhan D.L."/>
            <person name="Shen Y.T."/>
            <person name="Niu Q.F."/>
            <person name="Chang L."/>
            <person name="Qiu J."/>
            <person name="Zhao L."/>
            <person name="Xie H.B."/>
            <person name="Fu W.Y."/>
            <person name="Jin J."/>
            <person name="Li X.W."/>
            <person name="Jiao Y."/>
            <person name="Zhou C.C."/>
            <person name="Tu T."/>
            <person name="Chai C.Y."/>
            <person name="Gao J.L."/>
            <person name="Fan L.J."/>
            <person name="van de Weg E."/>
            <person name="Wang J.Y."/>
            <person name="Gao Z.S."/>
        </authorList>
    </citation>
    <scope>NUCLEOTIDE SEQUENCE [LARGE SCALE GENOMIC DNA]</scope>
    <source>
        <tissue evidence="1">Leaves</tissue>
    </source>
</reference>
<keyword evidence="2" id="KW-1185">Reference proteome</keyword>
<protein>
    <submittedName>
        <fullName evidence="1">Uncharacterized protein</fullName>
    </submittedName>
</protein>